<dbReference type="PANTHER" id="PTHR46763:SF1">
    <property type="entry name" value="DYNEIN REGULATORY COMPLEX PROTEIN 8"/>
    <property type="match status" value="1"/>
</dbReference>
<sequence length="205" mass="23856">MFLKRILNFILILCMVTPEGNLTFTTQVGCWATGGKLTERWRKVNQVRTSKIKNISAVRKKITAEFQLFDYENNNTVDVREIGTIMYSLGCFPTQADIREFIAEVEEDNSEIVHLEKFLPAMTKVLLENKFPPIPRTKILQAFKVLDRDQNGYLQPEELTKYMMEKGEPFTQGEMDEMLKTHTHRQENVIYYPKIIDKLIADPGM</sequence>
<evidence type="ECO:0000259" key="4">
    <source>
        <dbReference type="PROSITE" id="PS50222"/>
    </source>
</evidence>
<dbReference type="InterPro" id="IPR002048">
    <property type="entry name" value="EF_hand_dom"/>
</dbReference>
<evidence type="ECO:0000256" key="3">
    <source>
        <dbReference type="SAM" id="SignalP"/>
    </source>
</evidence>
<dbReference type="SUPFAM" id="SSF47473">
    <property type="entry name" value="EF-hand"/>
    <property type="match status" value="1"/>
</dbReference>
<dbReference type="EMBL" id="JAHRIP010009432">
    <property type="protein sequence ID" value="MEQ2282457.1"/>
    <property type="molecule type" value="Genomic_DNA"/>
</dbReference>
<feature type="signal peptide" evidence="3">
    <location>
        <begin position="1"/>
        <end position="22"/>
    </location>
</feature>
<reference evidence="5 6" key="1">
    <citation type="submission" date="2021-06" db="EMBL/GenBank/DDBJ databases">
        <authorList>
            <person name="Palmer J.M."/>
        </authorList>
    </citation>
    <scope>NUCLEOTIDE SEQUENCE [LARGE SCALE GENOMIC DNA]</scope>
    <source>
        <strain evidence="5 6">AS_MEX2019</strain>
        <tissue evidence="5">Muscle</tissue>
    </source>
</reference>
<comment type="caution">
    <text evidence="5">The sequence shown here is derived from an EMBL/GenBank/DDBJ whole genome shotgun (WGS) entry which is preliminary data.</text>
</comment>
<keyword evidence="2" id="KW-0106">Calcium</keyword>
<protein>
    <recommendedName>
        <fullName evidence="4">EF-hand domain-containing protein</fullName>
    </recommendedName>
</protein>
<feature type="domain" description="EF-hand" evidence="4">
    <location>
        <begin position="134"/>
        <end position="169"/>
    </location>
</feature>
<keyword evidence="6" id="KW-1185">Reference proteome</keyword>
<feature type="chain" id="PRO_5046907470" description="EF-hand domain-containing protein" evidence="3">
    <location>
        <begin position="23"/>
        <end position="205"/>
    </location>
</feature>
<evidence type="ECO:0000313" key="5">
    <source>
        <dbReference type="EMBL" id="MEQ2282457.1"/>
    </source>
</evidence>
<name>A0ABV0XM17_9TELE</name>
<dbReference type="PANTHER" id="PTHR46763">
    <property type="entry name" value="DYNEIN REGULATORY COMPLEX PROTEIN 8"/>
    <property type="match status" value="1"/>
</dbReference>
<evidence type="ECO:0000256" key="1">
    <source>
        <dbReference type="ARBA" id="ARBA00022723"/>
    </source>
</evidence>
<dbReference type="Pfam" id="PF13499">
    <property type="entry name" value="EF-hand_7"/>
    <property type="match status" value="1"/>
</dbReference>
<dbReference type="CDD" id="cd00051">
    <property type="entry name" value="EFh"/>
    <property type="match status" value="1"/>
</dbReference>
<evidence type="ECO:0000313" key="6">
    <source>
        <dbReference type="Proteomes" id="UP001469553"/>
    </source>
</evidence>
<organism evidence="5 6">
    <name type="scientific">Ameca splendens</name>
    <dbReference type="NCBI Taxonomy" id="208324"/>
    <lineage>
        <taxon>Eukaryota</taxon>
        <taxon>Metazoa</taxon>
        <taxon>Chordata</taxon>
        <taxon>Craniata</taxon>
        <taxon>Vertebrata</taxon>
        <taxon>Euteleostomi</taxon>
        <taxon>Actinopterygii</taxon>
        <taxon>Neopterygii</taxon>
        <taxon>Teleostei</taxon>
        <taxon>Neoteleostei</taxon>
        <taxon>Acanthomorphata</taxon>
        <taxon>Ovalentaria</taxon>
        <taxon>Atherinomorphae</taxon>
        <taxon>Cyprinodontiformes</taxon>
        <taxon>Goodeidae</taxon>
        <taxon>Ameca</taxon>
    </lineage>
</organism>
<dbReference type="Proteomes" id="UP001469553">
    <property type="component" value="Unassembled WGS sequence"/>
</dbReference>
<gene>
    <name evidence="5" type="ORF">AMECASPLE_000929</name>
</gene>
<keyword evidence="1" id="KW-0479">Metal-binding</keyword>
<dbReference type="PROSITE" id="PS50222">
    <property type="entry name" value="EF_HAND_2"/>
    <property type="match status" value="1"/>
</dbReference>
<evidence type="ECO:0000256" key="2">
    <source>
        <dbReference type="ARBA" id="ARBA00022837"/>
    </source>
</evidence>
<dbReference type="SMART" id="SM00054">
    <property type="entry name" value="EFh"/>
    <property type="match status" value="3"/>
</dbReference>
<dbReference type="InterPro" id="IPR011992">
    <property type="entry name" value="EF-hand-dom_pair"/>
</dbReference>
<keyword evidence="3" id="KW-0732">Signal</keyword>
<proteinExistence type="predicted"/>
<accession>A0ABV0XM17</accession>
<dbReference type="PROSITE" id="PS00018">
    <property type="entry name" value="EF_HAND_1"/>
    <property type="match status" value="1"/>
</dbReference>
<dbReference type="InterPro" id="IPR018247">
    <property type="entry name" value="EF_Hand_1_Ca_BS"/>
</dbReference>
<dbReference type="Gene3D" id="1.10.238.10">
    <property type="entry name" value="EF-hand"/>
    <property type="match status" value="2"/>
</dbReference>